<dbReference type="EMBL" id="JTDE01005841">
    <property type="protein sequence ID" value="KAF7247123.1"/>
    <property type="molecule type" value="Genomic_DNA"/>
</dbReference>
<feature type="compositionally biased region" description="Low complexity" evidence="1">
    <location>
        <begin position="17"/>
        <end position="27"/>
    </location>
</feature>
<evidence type="ECO:0000256" key="1">
    <source>
        <dbReference type="SAM" id="MobiDB-lite"/>
    </source>
</evidence>
<evidence type="ECO:0000313" key="2">
    <source>
        <dbReference type="EMBL" id="KAF7247123.1"/>
    </source>
</evidence>
<feature type="non-terminal residue" evidence="2">
    <location>
        <position position="235"/>
    </location>
</feature>
<dbReference type="OrthoDB" id="10487319at2759"/>
<dbReference type="Proteomes" id="UP000822476">
    <property type="component" value="Unassembled WGS sequence"/>
</dbReference>
<keyword evidence="3" id="KW-1185">Reference proteome</keyword>
<feature type="compositionally biased region" description="Acidic residues" evidence="1">
    <location>
        <begin position="38"/>
        <end position="50"/>
    </location>
</feature>
<gene>
    <name evidence="2" type="ORF">EG68_10141</name>
</gene>
<proteinExistence type="predicted"/>
<protein>
    <submittedName>
        <fullName evidence="2">Uncharacterized protein</fullName>
    </submittedName>
</protein>
<feature type="region of interest" description="Disordered" evidence="1">
    <location>
        <begin position="1"/>
        <end position="112"/>
    </location>
</feature>
<dbReference type="AlphaFoldDB" id="A0A8S9YGT7"/>
<feature type="compositionally biased region" description="Polar residues" evidence="1">
    <location>
        <begin position="51"/>
        <end position="70"/>
    </location>
</feature>
<feature type="compositionally biased region" description="Low complexity" evidence="1">
    <location>
        <begin position="80"/>
        <end position="90"/>
    </location>
</feature>
<accession>A0A8S9YGT7</accession>
<name>A0A8S9YGT7_9TREM</name>
<organism evidence="2 3">
    <name type="scientific">Paragonimus skrjabini miyazakii</name>
    <dbReference type="NCBI Taxonomy" id="59628"/>
    <lineage>
        <taxon>Eukaryota</taxon>
        <taxon>Metazoa</taxon>
        <taxon>Spiralia</taxon>
        <taxon>Lophotrochozoa</taxon>
        <taxon>Platyhelminthes</taxon>
        <taxon>Trematoda</taxon>
        <taxon>Digenea</taxon>
        <taxon>Plagiorchiida</taxon>
        <taxon>Troglotremata</taxon>
        <taxon>Troglotrematidae</taxon>
        <taxon>Paragonimus</taxon>
    </lineage>
</organism>
<evidence type="ECO:0000313" key="3">
    <source>
        <dbReference type="Proteomes" id="UP000822476"/>
    </source>
</evidence>
<reference evidence="2" key="1">
    <citation type="submission" date="2019-07" db="EMBL/GenBank/DDBJ databases">
        <title>Annotation for the trematode Paragonimus miyazaki's.</title>
        <authorList>
            <person name="Choi Y.-J."/>
        </authorList>
    </citation>
    <scope>NUCLEOTIDE SEQUENCE</scope>
    <source>
        <strain evidence="2">Japan</strain>
    </source>
</reference>
<comment type="caution">
    <text evidence="2">The sequence shown here is derived from an EMBL/GenBank/DDBJ whole genome shotgun (WGS) entry which is preliminary data.</text>
</comment>
<sequence>DNTSPNTEGGAEENSKSSESVETVSPEVTDEITPVTEPDGETADGSDESETVNTEPDTASSTEDNTSPNTEGGAEENSKSSESVETVSPEVTDEITPVTEPAGGTSPFLTISNFTPEGENVFADVSPVHSVIPTDVPAESHLTELNNPESTEPAAHEVARFDGRGELNNIENTTPTDIHDSTDVSGADRLLSALTPIDNGTLEKSSATIHHEFTTLGTTWTMIMIAFSVVWCSLD</sequence>